<gene>
    <name evidence="1" type="ORF">LLUT_LOCUS2312</name>
</gene>
<name>A0AAV1VWH8_LUPLU</name>
<organism evidence="1 2">
    <name type="scientific">Lupinus luteus</name>
    <name type="common">European yellow lupine</name>
    <dbReference type="NCBI Taxonomy" id="3873"/>
    <lineage>
        <taxon>Eukaryota</taxon>
        <taxon>Viridiplantae</taxon>
        <taxon>Streptophyta</taxon>
        <taxon>Embryophyta</taxon>
        <taxon>Tracheophyta</taxon>
        <taxon>Spermatophyta</taxon>
        <taxon>Magnoliopsida</taxon>
        <taxon>eudicotyledons</taxon>
        <taxon>Gunneridae</taxon>
        <taxon>Pentapetalae</taxon>
        <taxon>rosids</taxon>
        <taxon>fabids</taxon>
        <taxon>Fabales</taxon>
        <taxon>Fabaceae</taxon>
        <taxon>Papilionoideae</taxon>
        <taxon>50 kb inversion clade</taxon>
        <taxon>genistoids sensu lato</taxon>
        <taxon>core genistoids</taxon>
        <taxon>Genisteae</taxon>
        <taxon>Lupinus</taxon>
    </lineage>
</organism>
<dbReference type="EMBL" id="CAXHTB010000002">
    <property type="protein sequence ID" value="CAL0301252.1"/>
    <property type="molecule type" value="Genomic_DNA"/>
</dbReference>
<evidence type="ECO:0000313" key="1">
    <source>
        <dbReference type="EMBL" id="CAL0301252.1"/>
    </source>
</evidence>
<dbReference type="Proteomes" id="UP001497480">
    <property type="component" value="Unassembled WGS sequence"/>
</dbReference>
<reference evidence="1 2" key="1">
    <citation type="submission" date="2024-03" db="EMBL/GenBank/DDBJ databases">
        <authorList>
            <person name="Martinez-Hernandez J."/>
        </authorList>
    </citation>
    <scope>NUCLEOTIDE SEQUENCE [LARGE SCALE GENOMIC DNA]</scope>
</reference>
<comment type="caution">
    <text evidence="1">The sequence shown here is derived from an EMBL/GenBank/DDBJ whole genome shotgun (WGS) entry which is preliminary data.</text>
</comment>
<evidence type="ECO:0000313" key="2">
    <source>
        <dbReference type="Proteomes" id="UP001497480"/>
    </source>
</evidence>
<dbReference type="AlphaFoldDB" id="A0AAV1VWH8"/>
<accession>A0AAV1VWH8</accession>
<protein>
    <submittedName>
        <fullName evidence="1">Uncharacterized protein</fullName>
    </submittedName>
</protein>
<sequence>MGVRSWPMEVGMMWLSEVSTVRHDSWPMRVGTIRHDSWPMRNDMVRRGLKVVTVRRGTCPSTWPMSLDQNWSRRMRLRLGLSQYMWRISIYQLWRMTGHLWRTS</sequence>
<proteinExistence type="predicted"/>
<keyword evidence="2" id="KW-1185">Reference proteome</keyword>